<feature type="non-terminal residue" evidence="1">
    <location>
        <position position="1"/>
    </location>
</feature>
<reference evidence="1" key="1">
    <citation type="submission" date="2023-10" db="EMBL/GenBank/DDBJ databases">
        <authorList>
            <person name="Chen Y."/>
            <person name="Shah S."/>
            <person name="Dougan E. K."/>
            <person name="Thang M."/>
            <person name="Chan C."/>
        </authorList>
    </citation>
    <scope>NUCLEOTIDE SEQUENCE [LARGE SCALE GENOMIC DNA]</scope>
</reference>
<accession>A0ABN9T025</accession>
<evidence type="ECO:0000313" key="1">
    <source>
        <dbReference type="EMBL" id="CAK0838252.1"/>
    </source>
</evidence>
<protein>
    <submittedName>
        <fullName evidence="1">Uncharacterized protein</fullName>
    </submittedName>
</protein>
<gene>
    <name evidence="1" type="ORF">PCOR1329_LOCUS34229</name>
</gene>
<comment type="caution">
    <text evidence="1">The sequence shown here is derived from an EMBL/GenBank/DDBJ whole genome shotgun (WGS) entry which is preliminary data.</text>
</comment>
<dbReference type="Proteomes" id="UP001189429">
    <property type="component" value="Unassembled WGS sequence"/>
</dbReference>
<keyword evidence="2" id="KW-1185">Reference proteome</keyword>
<dbReference type="EMBL" id="CAUYUJ010014208">
    <property type="protein sequence ID" value="CAK0838252.1"/>
    <property type="molecule type" value="Genomic_DNA"/>
</dbReference>
<sequence>LKQSVLQAQDIRERERENSYFDCRHLRAIQVTPARQMLRLLLAIFSAFVFIKILASETCSNQVLKQNNNMLCPEGYGFPASKAVCVAAAQALGFDGVVGEEGPYGEDNPQNHPPCFHVPTEIQWVLPGYCGEVTSQWLDLGAVCVKCCGGCFECMECEGMANCSAVTEPPASGAPFGACMSCAMVFMMVVAQWCW</sequence>
<proteinExistence type="predicted"/>
<name>A0ABN9T025_9DINO</name>
<evidence type="ECO:0000313" key="2">
    <source>
        <dbReference type="Proteomes" id="UP001189429"/>
    </source>
</evidence>
<organism evidence="1 2">
    <name type="scientific">Prorocentrum cordatum</name>
    <dbReference type="NCBI Taxonomy" id="2364126"/>
    <lineage>
        <taxon>Eukaryota</taxon>
        <taxon>Sar</taxon>
        <taxon>Alveolata</taxon>
        <taxon>Dinophyceae</taxon>
        <taxon>Prorocentrales</taxon>
        <taxon>Prorocentraceae</taxon>
        <taxon>Prorocentrum</taxon>
    </lineage>
</organism>